<evidence type="ECO:0000259" key="11">
    <source>
        <dbReference type="PROSITE" id="PS51910"/>
    </source>
</evidence>
<evidence type="ECO:0000256" key="2">
    <source>
        <dbReference type="ARBA" id="ARBA00012729"/>
    </source>
</evidence>
<protein>
    <recommendedName>
        <fullName evidence="2">chitinase</fullName>
        <ecNumber evidence="2">3.2.1.14</ecNumber>
    </recommendedName>
</protein>
<dbReference type="GO" id="GO:0016787">
    <property type="term" value="F:hydrolase activity"/>
    <property type="evidence" value="ECO:0007669"/>
    <property type="project" value="UniProtKB-KW"/>
</dbReference>
<evidence type="ECO:0000256" key="7">
    <source>
        <dbReference type="ARBA" id="ARBA00023326"/>
    </source>
</evidence>
<gene>
    <name evidence="12" type="ORF">HDK90DRAFT_480894</name>
</gene>
<keyword evidence="4" id="KW-0146">Chitin degradation</keyword>
<evidence type="ECO:0000313" key="13">
    <source>
        <dbReference type="Proteomes" id="UP001492380"/>
    </source>
</evidence>
<dbReference type="Proteomes" id="UP001492380">
    <property type="component" value="Unassembled WGS sequence"/>
</dbReference>
<proteinExistence type="inferred from homology"/>
<evidence type="ECO:0000256" key="3">
    <source>
        <dbReference type="ARBA" id="ARBA00022801"/>
    </source>
</evidence>
<feature type="signal peptide" evidence="10">
    <location>
        <begin position="1"/>
        <end position="24"/>
    </location>
</feature>
<keyword evidence="7" id="KW-0624">Polysaccharide degradation</keyword>
<dbReference type="EMBL" id="JBBWRZ010000003">
    <property type="protein sequence ID" value="KAK8240851.1"/>
    <property type="molecule type" value="Genomic_DNA"/>
</dbReference>
<evidence type="ECO:0000256" key="1">
    <source>
        <dbReference type="ARBA" id="ARBA00000822"/>
    </source>
</evidence>
<evidence type="ECO:0000256" key="8">
    <source>
        <dbReference type="RuleBase" id="RU000489"/>
    </source>
</evidence>
<dbReference type="Gene3D" id="3.20.20.80">
    <property type="entry name" value="Glycosidases"/>
    <property type="match status" value="1"/>
</dbReference>
<dbReference type="PROSITE" id="PS51910">
    <property type="entry name" value="GH18_2"/>
    <property type="match status" value="1"/>
</dbReference>
<evidence type="ECO:0000256" key="6">
    <source>
        <dbReference type="ARBA" id="ARBA00023295"/>
    </source>
</evidence>
<keyword evidence="3 8" id="KW-0378">Hydrolase</keyword>
<dbReference type="SUPFAM" id="SSF51445">
    <property type="entry name" value="(Trans)glycosidases"/>
    <property type="match status" value="1"/>
</dbReference>
<sequence>MFLPYILLHGAAAILGNLATPTAAAFDANGTQNLLVYFSQSSGRNASLVDLCGNAAVDVVILGFVRSFTDTAGYPTVDFGPWVCPDTRAANATVAPGLAVCPELGRQVKKCQGLGKKVFLSIGGSTSNTSFDAGAEGARAAEDAAKSMWNLFGEGTGTPYLRPLGRDVVVDGFDIDHEVGSSNNYDTFVSALRTNIDSGTKPMWISAAPSCDTTNRPISGSALALVDLVIIRFYNKASCSLGTPGFRKSLRTWYEDLVPSPLSPWPRVVLGGLSFDNGNLGYVSPEDFGDAIRIARQPDLLRWNEAKFGGVMLWDGPRGLAVKAQNGLDFLAYTKNVLVEG</sequence>
<dbReference type="InterPro" id="IPR050542">
    <property type="entry name" value="Glycosyl_Hydrlase18_Chitinase"/>
</dbReference>
<evidence type="ECO:0000313" key="12">
    <source>
        <dbReference type="EMBL" id="KAK8240851.1"/>
    </source>
</evidence>
<name>A0ABR1YX96_9PEZI</name>
<dbReference type="InterPro" id="IPR001579">
    <property type="entry name" value="Glyco_hydro_18_chit_AS"/>
</dbReference>
<feature type="domain" description="GH18" evidence="11">
    <location>
        <begin position="32"/>
        <end position="331"/>
    </location>
</feature>
<feature type="chain" id="PRO_5045201140" description="chitinase" evidence="10">
    <location>
        <begin position="25"/>
        <end position="341"/>
    </location>
</feature>
<comment type="similarity">
    <text evidence="9">Belongs to the glycosyl hydrolase 18 family.</text>
</comment>
<dbReference type="PANTHER" id="PTHR45708:SF49">
    <property type="entry name" value="ENDOCHITINASE"/>
    <property type="match status" value="1"/>
</dbReference>
<reference evidence="12 13" key="1">
    <citation type="submission" date="2024-04" db="EMBL/GenBank/DDBJ databases">
        <title>Phyllosticta paracitricarpa is synonymous to the EU quarantine fungus P. citricarpa based on phylogenomic analyses.</title>
        <authorList>
            <consortium name="Lawrence Berkeley National Laboratory"/>
            <person name="Van Ingen-Buijs V.A."/>
            <person name="Van Westerhoven A.C."/>
            <person name="Haridas S."/>
            <person name="Skiadas P."/>
            <person name="Martin F."/>
            <person name="Groenewald J.Z."/>
            <person name="Crous P.W."/>
            <person name="Seidl M.F."/>
        </authorList>
    </citation>
    <scope>NUCLEOTIDE SEQUENCE [LARGE SCALE GENOMIC DNA]</scope>
    <source>
        <strain evidence="12 13">CBS 123374</strain>
    </source>
</reference>
<keyword evidence="6 8" id="KW-0326">Glycosidase</keyword>
<evidence type="ECO:0000256" key="9">
    <source>
        <dbReference type="RuleBase" id="RU004453"/>
    </source>
</evidence>
<keyword evidence="10" id="KW-0732">Signal</keyword>
<evidence type="ECO:0000256" key="5">
    <source>
        <dbReference type="ARBA" id="ARBA00023277"/>
    </source>
</evidence>
<keyword evidence="13" id="KW-1185">Reference proteome</keyword>
<dbReference type="InterPro" id="IPR017853">
    <property type="entry name" value="GH"/>
</dbReference>
<dbReference type="EC" id="3.2.1.14" evidence="2"/>
<evidence type="ECO:0000256" key="4">
    <source>
        <dbReference type="ARBA" id="ARBA00023024"/>
    </source>
</evidence>
<dbReference type="PANTHER" id="PTHR45708">
    <property type="entry name" value="ENDOCHITINASE"/>
    <property type="match status" value="1"/>
</dbReference>
<organism evidence="12 13">
    <name type="scientific">Phyllosticta capitalensis</name>
    <dbReference type="NCBI Taxonomy" id="121624"/>
    <lineage>
        <taxon>Eukaryota</taxon>
        <taxon>Fungi</taxon>
        <taxon>Dikarya</taxon>
        <taxon>Ascomycota</taxon>
        <taxon>Pezizomycotina</taxon>
        <taxon>Dothideomycetes</taxon>
        <taxon>Dothideomycetes incertae sedis</taxon>
        <taxon>Botryosphaeriales</taxon>
        <taxon>Phyllostictaceae</taxon>
        <taxon>Phyllosticta</taxon>
    </lineage>
</organism>
<accession>A0ABR1YX96</accession>
<keyword evidence="5" id="KW-0119">Carbohydrate metabolism</keyword>
<comment type="caution">
    <text evidence="12">The sequence shown here is derived from an EMBL/GenBank/DDBJ whole genome shotgun (WGS) entry which is preliminary data.</text>
</comment>
<comment type="catalytic activity">
    <reaction evidence="1">
        <text>Random endo-hydrolysis of N-acetyl-beta-D-glucosaminide (1-&gt;4)-beta-linkages in chitin and chitodextrins.</text>
        <dbReference type="EC" id="3.2.1.14"/>
    </reaction>
</comment>
<dbReference type="Pfam" id="PF00704">
    <property type="entry name" value="Glyco_hydro_18"/>
    <property type="match status" value="1"/>
</dbReference>
<dbReference type="InterPro" id="IPR001223">
    <property type="entry name" value="Glyco_hydro18_cat"/>
</dbReference>
<evidence type="ECO:0000256" key="10">
    <source>
        <dbReference type="SAM" id="SignalP"/>
    </source>
</evidence>
<feature type="non-terminal residue" evidence="12">
    <location>
        <position position="1"/>
    </location>
</feature>
<dbReference type="PROSITE" id="PS01095">
    <property type="entry name" value="GH18_1"/>
    <property type="match status" value="1"/>
</dbReference>